<evidence type="ECO:0000256" key="2">
    <source>
        <dbReference type="ARBA" id="ARBA00010736"/>
    </source>
</evidence>
<proteinExistence type="inferred from homology"/>
<dbReference type="InterPro" id="IPR002114">
    <property type="entry name" value="PTS_HPr_Ser_P_site"/>
</dbReference>
<name>A0A7W5E422_9BACT</name>
<dbReference type="SUPFAM" id="SSF55594">
    <property type="entry name" value="HPr-like"/>
    <property type="match status" value="1"/>
</dbReference>
<comment type="caution">
    <text evidence="6">The sequence shown here is derived from an EMBL/GenBank/DDBJ whole genome shotgun (WGS) entry which is preliminary data.</text>
</comment>
<dbReference type="Gene3D" id="3.30.1340.10">
    <property type="entry name" value="HPr-like"/>
    <property type="match status" value="1"/>
</dbReference>
<dbReference type="PANTHER" id="PTHR33705">
    <property type="entry name" value="PHOSPHOCARRIER PROTEIN HPR"/>
    <property type="match status" value="1"/>
</dbReference>
<organism evidence="6 7">
    <name type="scientific">Aporhodopirellula rubra</name>
    <dbReference type="NCBI Taxonomy" id="980271"/>
    <lineage>
        <taxon>Bacteria</taxon>
        <taxon>Pseudomonadati</taxon>
        <taxon>Planctomycetota</taxon>
        <taxon>Planctomycetia</taxon>
        <taxon>Pirellulales</taxon>
        <taxon>Pirellulaceae</taxon>
        <taxon>Aporhodopirellula</taxon>
    </lineage>
</organism>
<keyword evidence="4" id="KW-0598">Phosphotransferase system</keyword>
<dbReference type="Proteomes" id="UP000536179">
    <property type="component" value="Unassembled WGS sequence"/>
</dbReference>
<dbReference type="AlphaFoldDB" id="A0A7W5E422"/>
<dbReference type="EMBL" id="JACHXU010000027">
    <property type="protein sequence ID" value="MBB3209760.1"/>
    <property type="molecule type" value="Genomic_DNA"/>
</dbReference>
<keyword evidence="7" id="KW-1185">Reference proteome</keyword>
<evidence type="ECO:0000313" key="7">
    <source>
        <dbReference type="Proteomes" id="UP000536179"/>
    </source>
</evidence>
<dbReference type="RefSeq" id="WP_236624721.1">
    <property type="nucleotide sequence ID" value="NZ_JACHXU010000027.1"/>
</dbReference>
<evidence type="ECO:0000313" key="6">
    <source>
        <dbReference type="EMBL" id="MBB3209760.1"/>
    </source>
</evidence>
<reference evidence="6 7" key="1">
    <citation type="submission" date="2020-08" db="EMBL/GenBank/DDBJ databases">
        <title>Genomic Encyclopedia of Type Strains, Phase III (KMG-III): the genomes of soil and plant-associated and newly described type strains.</title>
        <authorList>
            <person name="Whitman W."/>
        </authorList>
    </citation>
    <scope>NUCLEOTIDE SEQUENCE [LARGE SCALE GENOMIC DNA]</scope>
    <source>
        <strain evidence="6 7">CECT 8075</strain>
    </source>
</reference>
<evidence type="ECO:0000256" key="4">
    <source>
        <dbReference type="ARBA" id="ARBA00022683"/>
    </source>
</evidence>
<evidence type="ECO:0000256" key="1">
    <source>
        <dbReference type="ARBA" id="ARBA00004496"/>
    </source>
</evidence>
<evidence type="ECO:0000256" key="3">
    <source>
        <dbReference type="ARBA" id="ARBA00022490"/>
    </source>
</evidence>
<comment type="similarity">
    <text evidence="2">Belongs to the HPr family.</text>
</comment>
<dbReference type="PRINTS" id="PR00107">
    <property type="entry name" value="PHOSPHOCPHPR"/>
</dbReference>
<keyword evidence="3" id="KW-0963">Cytoplasm</keyword>
<comment type="subcellular location">
    <subcellularLocation>
        <location evidence="1">Cytoplasm</location>
    </subcellularLocation>
</comment>
<dbReference type="PROSITE" id="PS51350">
    <property type="entry name" value="PTS_HPR_DOM"/>
    <property type="match status" value="1"/>
</dbReference>
<protein>
    <submittedName>
        <fullName evidence="6">Phosphotransferase system HPr (HPr) family protein</fullName>
    </submittedName>
</protein>
<dbReference type="CDD" id="cd00367">
    <property type="entry name" value="PTS-HPr_like"/>
    <property type="match status" value="1"/>
</dbReference>
<dbReference type="GO" id="GO:0009401">
    <property type="term" value="P:phosphoenolpyruvate-dependent sugar phosphotransferase system"/>
    <property type="evidence" value="ECO:0007669"/>
    <property type="project" value="UniProtKB-KW"/>
</dbReference>
<dbReference type="GO" id="GO:0016740">
    <property type="term" value="F:transferase activity"/>
    <property type="evidence" value="ECO:0007669"/>
    <property type="project" value="UniProtKB-KW"/>
</dbReference>
<dbReference type="PROSITE" id="PS00589">
    <property type="entry name" value="PTS_HPR_SER"/>
    <property type="match status" value="1"/>
</dbReference>
<dbReference type="InterPro" id="IPR050399">
    <property type="entry name" value="HPr"/>
</dbReference>
<dbReference type="Pfam" id="PF00381">
    <property type="entry name" value="PTS-HPr"/>
    <property type="match status" value="1"/>
</dbReference>
<keyword evidence="6" id="KW-0808">Transferase</keyword>
<feature type="domain" description="HPr" evidence="5">
    <location>
        <begin position="38"/>
        <end position="125"/>
    </location>
</feature>
<dbReference type="GO" id="GO:0005737">
    <property type="term" value="C:cytoplasm"/>
    <property type="evidence" value="ECO:0007669"/>
    <property type="project" value="UniProtKB-SubCell"/>
</dbReference>
<dbReference type="NCBIfam" id="TIGR01003">
    <property type="entry name" value="PTS_HPr_family"/>
    <property type="match status" value="1"/>
</dbReference>
<sequence>MIEHATGIPFRRHIVQNSAITRPPGEQMNQNPQDNSTQLQKTVVIINPQGLHARPADLLVRCADGFDSTIMIQKGSEQVDCRSILSLLTLGATEGTELILTAQGHDAEAAITAISELFELGFHELGQPSQ</sequence>
<dbReference type="InterPro" id="IPR035895">
    <property type="entry name" value="HPr-like_sf"/>
</dbReference>
<evidence type="ECO:0000259" key="5">
    <source>
        <dbReference type="PROSITE" id="PS51350"/>
    </source>
</evidence>
<dbReference type="PANTHER" id="PTHR33705:SF2">
    <property type="entry name" value="PHOSPHOCARRIER PROTEIN NPR"/>
    <property type="match status" value="1"/>
</dbReference>
<dbReference type="InterPro" id="IPR000032">
    <property type="entry name" value="HPr-like"/>
</dbReference>
<gene>
    <name evidence="6" type="ORF">FHS27_005600</name>
</gene>
<accession>A0A7W5E422</accession>